<reference evidence="10" key="1">
    <citation type="journal article" date="2013" name="Nature">
        <title>Pan genome of the phytoplankton Emiliania underpins its global distribution.</title>
        <authorList>
            <person name="Read B.A."/>
            <person name="Kegel J."/>
            <person name="Klute M.J."/>
            <person name="Kuo A."/>
            <person name="Lefebvre S.C."/>
            <person name="Maumus F."/>
            <person name="Mayer C."/>
            <person name="Miller J."/>
            <person name="Monier A."/>
            <person name="Salamov A."/>
            <person name="Young J."/>
            <person name="Aguilar M."/>
            <person name="Claverie J.M."/>
            <person name="Frickenhaus S."/>
            <person name="Gonzalez K."/>
            <person name="Herman E.K."/>
            <person name="Lin Y.C."/>
            <person name="Napier J."/>
            <person name="Ogata H."/>
            <person name="Sarno A.F."/>
            <person name="Shmutz J."/>
            <person name="Schroeder D."/>
            <person name="de Vargas C."/>
            <person name="Verret F."/>
            <person name="von Dassow P."/>
            <person name="Valentin K."/>
            <person name="Van de Peer Y."/>
            <person name="Wheeler G."/>
            <person name="Dacks J.B."/>
            <person name="Delwiche C.F."/>
            <person name="Dyhrman S.T."/>
            <person name="Glockner G."/>
            <person name="John U."/>
            <person name="Richards T."/>
            <person name="Worden A.Z."/>
            <person name="Zhang X."/>
            <person name="Grigoriev I.V."/>
            <person name="Allen A.E."/>
            <person name="Bidle K."/>
            <person name="Borodovsky M."/>
            <person name="Bowler C."/>
            <person name="Brownlee C."/>
            <person name="Cock J.M."/>
            <person name="Elias M."/>
            <person name="Gladyshev V.N."/>
            <person name="Groth M."/>
            <person name="Guda C."/>
            <person name="Hadaegh A."/>
            <person name="Iglesias-Rodriguez M.D."/>
            <person name="Jenkins J."/>
            <person name="Jones B.M."/>
            <person name="Lawson T."/>
            <person name="Leese F."/>
            <person name="Lindquist E."/>
            <person name="Lobanov A."/>
            <person name="Lomsadze A."/>
            <person name="Malik S.B."/>
            <person name="Marsh M.E."/>
            <person name="Mackinder L."/>
            <person name="Mock T."/>
            <person name="Mueller-Roeber B."/>
            <person name="Pagarete A."/>
            <person name="Parker M."/>
            <person name="Probert I."/>
            <person name="Quesneville H."/>
            <person name="Raines C."/>
            <person name="Rensing S.A."/>
            <person name="Riano-Pachon D.M."/>
            <person name="Richier S."/>
            <person name="Rokitta S."/>
            <person name="Shiraiwa Y."/>
            <person name="Soanes D.M."/>
            <person name="van der Giezen M."/>
            <person name="Wahlund T.M."/>
            <person name="Williams B."/>
            <person name="Wilson W."/>
            <person name="Wolfe G."/>
            <person name="Wurch L.L."/>
        </authorList>
    </citation>
    <scope>NUCLEOTIDE SEQUENCE</scope>
</reference>
<dbReference type="GeneID" id="17257414"/>
<dbReference type="EnsemblProtists" id="EOD05249">
    <property type="protein sequence ID" value="EOD05249"/>
    <property type="gene ID" value="EMIHUDRAFT_59709"/>
</dbReference>
<dbReference type="HOGENOM" id="CLU_133067_0_1_1"/>
<dbReference type="GO" id="GO:0022857">
    <property type="term" value="F:transmembrane transporter activity"/>
    <property type="evidence" value="ECO:0007669"/>
    <property type="project" value="InterPro"/>
</dbReference>
<keyword evidence="2" id="KW-0813">Transport</keyword>
<dbReference type="Proteomes" id="UP000013827">
    <property type="component" value="Unassembled WGS sequence"/>
</dbReference>
<protein>
    <recommendedName>
        <fullName evidence="11">EamA domain-containing protein</fullName>
    </recommendedName>
</protein>
<dbReference type="Gene3D" id="1.10.3730.20">
    <property type="match status" value="1"/>
</dbReference>
<keyword evidence="8" id="KW-0732">Signal</keyword>
<dbReference type="EnsemblProtists" id="EOD11267">
    <property type="protein sequence ID" value="EOD11267"/>
    <property type="gene ID" value="EMIHUDRAFT_49951"/>
</dbReference>
<feature type="signal peptide" evidence="8">
    <location>
        <begin position="1"/>
        <end position="17"/>
    </location>
</feature>
<dbReference type="KEGG" id="ehx:EMIHUDRAFT_59709"/>
<dbReference type="InterPro" id="IPR045324">
    <property type="entry name" value="Small_multidrug_res"/>
</dbReference>
<dbReference type="PaxDb" id="2903-EOD05249"/>
<evidence type="ECO:0008006" key="11">
    <source>
        <dbReference type="Google" id="ProtNLM"/>
    </source>
</evidence>
<dbReference type="RefSeq" id="XP_005757678.1">
    <property type="nucleotide sequence ID" value="XM_005757621.1"/>
</dbReference>
<dbReference type="PANTHER" id="PTHR30561:SF1">
    <property type="entry name" value="MULTIDRUG TRANSPORTER EMRE"/>
    <property type="match status" value="1"/>
</dbReference>
<dbReference type="STRING" id="2903.R1BNK2"/>
<dbReference type="InterPro" id="IPR037185">
    <property type="entry name" value="EmrE-like"/>
</dbReference>
<evidence type="ECO:0000256" key="2">
    <source>
        <dbReference type="ARBA" id="ARBA00022448"/>
    </source>
</evidence>
<keyword evidence="4 7" id="KW-0812">Transmembrane</keyword>
<dbReference type="SUPFAM" id="SSF103481">
    <property type="entry name" value="Multidrug resistance efflux transporter EmrE"/>
    <property type="match status" value="1"/>
</dbReference>
<keyword evidence="3" id="KW-1003">Cell membrane</keyword>
<organism evidence="9 10">
    <name type="scientific">Emiliania huxleyi (strain CCMP1516)</name>
    <dbReference type="NCBI Taxonomy" id="280463"/>
    <lineage>
        <taxon>Eukaryota</taxon>
        <taxon>Haptista</taxon>
        <taxon>Haptophyta</taxon>
        <taxon>Prymnesiophyceae</taxon>
        <taxon>Isochrysidales</taxon>
        <taxon>Noelaerhabdaceae</taxon>
        <taxon>Emiliania</taxon>
    </lineage>
</organism>
<evidence type="ECO:0000256" key="3">
    <source>
        <dbReference type="ARBA" id="ARBA00022475"/>
    </source>
</evidence>
<dbReference type="GO" id="GO:0005886">
    <property type="term" value="C:plasma membrane"/>
    <property type="evidence" value="ECO:0007669"/>
    <property type="project" value="UniProtKB-SubCell"/>
</dbReference>
<feature type="transmembrane region" description="Helical" evidence="7">
    <location>
        <begin position="52"/>
        <end position="74"/>
    </location>
</feature>
<dbReference type="Pfam" id="PF00893">
    <property type="entry name" value="Multi_Drug_Res"/>
    <property type="match status" value="1"/>
</dbReference>
<feature type="transmembrane region" description="Helical" evidence="7">
    <location>
        <begin position="26"/>
        <end position="46"/>
    </location>
</feature>
<evidence type="ECO:0000256" key="6">
    <source>
        <dbReference type="ARBA" id="ARBA00023136"/>
    </source>
</evidence>
<dbReference type="GeneID" id="17251596"/>
<dbReference type="InterPro" id="IPR000390">
    <property type="entry name" value="Small_drug/metabolite_transptr"/>
</dbReference>
<evidence type="ECO:0000256" key="8">
    <source>
        <dbReference type="SAM" id="SignalP"/>
    </source>
</evidence>
<reference evidence="9" key="2">
    <citation type="submission" date="2024-10" db="UniProtKB">
        <authorList>
            <consortium name="EnsemblProtists"/>
        </authorList>
    </citation>
    <scope>IDENTIFICATION</scope>
</reference>
<evidence type="ECO:0000313" key="10">
    <source>
        <dbReference type="Proteomes" id="UP000013827"/>
    </source>
</evidence>
<dbReference type="OMA" id="TYALWSG"/>
<comment type="subcellular location">
    <subcellularLocation>
        <location evidence="1">Cell membrane</location>
        <topology evidence="1">Multi-pass membrane protein</topology>
    </subcellularLocation>
</comment>
<dbReference type="KEGG" id="ehx:EMIHUDRAFT_49951"/>
<evidence type="ECO:0000313" key="9">
    <source>
        <dbReference type="EnsemblProtists" id="EOD05249"/>
    </source>
</evidence>
<evidence type="ECO:0000256" key="5">
    <source>
        <dbReference type="ARBA" id="ARBA00022989"/>
    </source>
</evidence>
<dbReference type="RefSeq" id="XP_005763696.1">
    <property type="nucleotide sequence ID" value="XM_005763639.1"/>
</dbReference>
<evidence type="ECO:0000256" key="1">
    <source>
        <dbReference type="ARBA" id="ARBA00004651"/>
    </source>
</evidence>
<accession>A0A0D3I1W4</accession>
<keyword evidence="10" id="KW-1185">Reference proteome</keyword>
<proteinExistence type="predicted"/>
<evidence type="ECO:0000256" key="7">
    <source>
        <dbReference type="SAM" id="Phobius"/>
    </source>
</evidence>
<sequence length="94" mass="9884">WCLLSLTIVLEVCGTSAMKLAGQNSLWYIAVYSFYAVSLGLFPLALTQLNLGTAYAVWSGIGTAATVVVGTCLFQERLTLPMAGAVLLIVVGVV</sequence>
<keyword evidence="5 7" id="KW-1133">Transmembrane helix</keyword>
<evidence type="ECO:0000256" key="4">
    <source>
        <dbReference type="ARBA" id="ARBA00022692"/>
    </source>
</evidence>
<keyword evidence="6 7" id="KW-0472">Membrane</keyword>
<dbReference type="PANTHER" id="PTHR30561">
    <property type="entry name" value="SMR FAMILY PROTON-DEPENDENT DRUG EFFLUX TRANSPORTER SUGE"/>
    <property type="match status" value="1"/>
</dbReference>
<name>A0A0D3I1W4_EMIH1</name>
<feature type="chain" id="PRO_5044053450" description="EamA domain-containing protein" evidence="8">
    <location>
        <begin position="18"/>
        <end position="94"/>
    </location>
</feature>
<dbReference type="AlphaFoldDB" id="A0A0D3I1W4"/>